<dbReference type="Proteomes" id="UP000752696">
    <property type="component" value="Unassembled WGS sequence"/>
</dbReference>
<protein>
    <submittedName>
        <fullName evidence="2">Uncharacterized protein</fullName>
    </submittedName>
</protein>
<dbReference type="OrthoDB" id="10489637at2759"/>
<sequence>MKRPASLFTLYPTNRLYQKSSRFTVMGRRMEVSKYFTIDVCRLFPAFCRSTCSLDHRADALLSSRISIRAIKSSHNYEASDRCIVRGETLRGSLGAGQEAETKQRRETADSSKKKERACRALTHFSSFYIGEGTRRNATNATGYFHSEGSFLNARLMLSETLFLHSHYNARHHCCTPLSIIRRVFSNSRPSSRSISPTTLSTQIIPVIHSIDNTSHNILSMTAH</sequence>
<feature type="region of interest" description="Disordered" evidence="1">
    <location>
        <begin position="94"/>
        <end position="115"/>
    </location>
</feature>
<organism evidence="2 3">
    <name type="scientific">Heterotrigona itama</name>
    <dbReference type="NCBI Taxonomy" id="395501"/>
    <lineage>
        <taxon>Eukaryota</taxon>
        <taxon>Metazoa</taxon>
        <taxon>Ecdysozoa</taxon>
        <taxon>Arthropoda</taxon>
        <taxon>Hexapoda</taxon>
        <taxon>Insecta</taxon>
        <taxon>Pterygota</taxon>
        <taxon>Neoptera</taxon>
        <taxon>Endopterygota</taxon>
        <taxon>Hymenoptera</taxon>
        <taxon>Apocrita</taxon>
        <taxon>Aculeata</taxon>
        <taxon>Apoidea</taxon>
        <taxon>Anthophila</taxon>
        <taxon>Apidae</taxon>
        <taxon>Heterotrigona</taxon>
    </lineage>
</organism>
<evidence type="ECO:0000313" key="2">
    <source>
        <dbReference type="EMBL" id="CAD1479748.1"/>
    </source>
</evidence>
<keyword evidence="3" id="KW-1185">Reference proteome</keyword>
<proteinExistence type="predicted"/>
<evidence type="ECO:0000313" key="3">
    <source>
        <dbReference type="Proteomes" id="UP000752696"/>
    </source>
</evidence>
<gene>
    <name evidence="2" type="ORF">MHI_LOCUS878054</name>
</gene>
<accession>A0A6V7HGQ2</accession>
<name>A0A6V7HGQ2_9HYME</name>
<comment type="caution">
    <text evidence="2">The sequence shown here is derived from an EMBL/GenBank/DDBJ whole genome shotgun (WGS) entry which is preliminary data.</text>
</comment>
<evidence type="ECO:0000256" key="1">
    <source>
        <dbReference type="SAM" id="MobiDB-lite"/>
    </source>
</evidence>
<feature type="compositionally biased region" description="Basic and acidic residues" evidence="1">
    <location>
        <begin position="100"/>
        <end position="113"/>
    </location>
</feature>
<dbReference type="EMBL" id="CAJDYZ010011617">
    <property type="protein sequence ID" value="CAD1479748.1"/>
    <property type="molecule type" value="Genomic_DNA"/>
</dbReference>
<dbReference type="AlphaFoldDB" id="A0A6V7HGQ2"/>
<reference evidence="2" key="1">
    <citation type="submission" date="2020-07" db="EMBL/GenBank/DDBJ databases">
        <authorList>
            <person name="Nazaruddin N."/>
        </authorList>
    </citation>
    <scope>NUCLEOTIDE SEQUENCE</scope>
</reference>